<gene>
    <name evidence="1" type="ORF">CPELLU_LOCUS14541</name>
</gene>
<organism evidence="1 2">
    <name type="scientific">Cetraspora pellucida</name>
    <dbReference type="NCBI Taxonomy" id="1433469"/>
    <lineage>
        <taxon>Eukaryota</taxon>
        <taxon>Fungi</taxon>
        <taxon>Fungi incertae sedis</taxon>
        <taxon>Mucoromycota</taxon>
        <taxon>Glomeromycotina</taxon>
        <taxon>Glomeromycetes</taxon>
        <taxon>Diversisporales</taxon>
        <taxon>Gigasporaceae</taxon>
        <taxon>Cetraspora</taxon>
    </lineage>
</organism>
<dbReference type="Proteomes" id="UP000789759">
    <property type="component" value="Unassembled WGS sequence"/>
</dbReference>
<accession>A0A9N9NQ95</accession>
<protein>
    <submittedName>
        <fullName evidence="1">9113_t:CDS:1</fullName>
    </submittedName>
</protein>
<name>A0A9N9NQ95_9GLOM</name>
<dbReference type="AlphaFoldDB" id="A0A9N9NQ95"/>
<dbReference type="EMBL" id="CAJVQA010017361">
    <property type="protein sequence ID" value="CAG8748375.1"/>
    <property type="molecule type" value="Genomic_DNA"/>
</dbReference>
<proteinExistence type="predicted"/>
<evidence type="ECO:0000313" key="1">
    <source>
        <dbReference type="EMBL" id="CAG8748375.1"/>
    </source>
</evidence>
<sequence length="42" mass="4447">WIGVVIVQVDAVTVLKRPGGCCNGFENRGGSCNGIEKDGWVL</sequence>
<comment type="caution">
    <text evidence="1">The sequence shown here is derived from an EMBL/GenBank/DDBJ whole genome shotgun (WGS) entry which is preliminary data.</text>
</comment>
<feature type="non-terminal residue" evidence="1">
    <location>
        <position position="1"/>
    </location>
</feature>
<reference evidence="1" key="1">
    <citation type="submission" date="2021-06" db="EMBL/GenBank/DDBJ databases">
        <authorList>
            <person name="Kallberg Y."/>
            <person name="Tangrot J."/>
            <person name="Rosling A."/>
        </authorList>
    </citation>
    <scope>NUCLEOTIDE SEQUENCE</scope>
    <source>
        <strain evidence="1">FL966</strain>
    </source>
</reference>
<evidence type="ECO:0000313" key="2">
    <source>
        <dbReference type="Proteomes" id="UP000789759"/>
    </source>
</evidence>
<keyword evidence="2" id="KW-1185">Reference proteome</keyword>